<dbReference type="AlphaFoldDB" id="A0A3B4ZYL5"/>
<dbReference type="GeneTree" id="ENSGT00990000203852"/>
<dbReference type="PANTHER" id="PTHR46013:SF4">
    <property type="entry name" value="B-CELL RECEPTOR CD22-RELATED"/>
    <property type="match status" value="1"/>
</dbReference>
<sequence length="594" mass="67397">MCCLTVLQGHTDNRVTYPSRQICAVQGSTVDIRCTYTYPFRVNGNATVVEEAVWFTEMNRDEPVDVKTDAEFTDRVQYLCGENYCNLRITDLRKSDSAEYKFMFRTNQPGGKTIGSPGVRLSVTALQVQEVDTSMWYPSWKELKCSSSCDLPDHHSYIWYMNGQEFHRITPFFDKSFDRSDSIACAVTGHEKFPSPSVCVRGQTCNRVTYTHRSICALRGSSVDISCTYVHEDDVVTKFWFNLGRRSQWRHYSQPEDISRDSQYADRVQVSEHGGRSTLTIRDLKDTDSAEYHFKFKTQEFEWKSSLPGTILTVTVLQVQVTRTISVHQSYTEAELKCQSSCSPAGRLSYIWFKNGQKNTTQKTSTYTDSFYPGDTISCAFKGQEDHRSASVYPSKLPSVSVSPSAEIVEGSSLNLTCSTDANPAATYTWYKEDEDSPKASGQIFTIPDFRAEHKGNYYCEVQNTRGRHNSTLHLTVVSSSWTFPVALTITAVLLAFILLFLLLWIRRQRFFKQQSEAGETPVSRTQEELQYASVQFAAKQPDAVYSNFRPGQVQRYQEESVIYATTIHSSSTAAGTRRQAAVPDVSDLYSKVR</sequence>
<evidence type="ECO:0000259" key="2">
    <source>
        <dbReference type="PROSITE" id="PS50835"/>
    </source>
</evidence>
<proteinExistence type="predicted"/>
<dbReference type="InterPro" id="IPR036179">
    <property type="entry name" value="Ig-like_dom_sf"/>
</dbReference>
<dbReference type="PROSITE" id="PS50835">
    <property type="entry name" value="IG_LIKE"/>
    <property type="match status" value="2"/>
</dbReference>
<name>A0A3B4ZYL5_9TELE</name>
<dbReference type="SUPFAM" id="SSF48726">
    <property type="entry name" value="Immunoglobulin"/>
    <property type="match status" value="3"/>
</dbReference>
<feature type="domain" description="Ig-like" evidence="2">
    <location>
        <begin position="398"/>
        <end position="476"/>
    </location>
</feature>
<dbReference type="InterPro" id="IPR003598">
    <property type="entry name" value="Ig_sub2"/>
</dbReference>
<keyword evidence="1" id="KW-1133">Transmembrane helix</keyword>
<dbReference type="SMART" id="SM00409">
    <property type="entry name" value="IG"/>
    <property type="match status" value="3"/>
</dbReference>
<keyword evidence="1" id="KW-0472">Membrane</keyword>
<dbReference type="Ensembl" id="ENSSPAT00000013145.1">
    <property type="protein sequence ID" value="ENSSPAP00000012926.1"/>
    <property type="gene ID" value="ENSSPAG00000009789.1"/>
</dbReference>
<accession>A0A3B4ZYL5</accession>
<dbReference type="SMART" id="SM00408">
    <property type="entry name" value="IGc2"/>
    <property type="match status" value="2"/>
</dbReference>
<evidence type="ECO:0000313" key="3">
    <source>
        <dbReference type="Ensembl" id="ENSSPAP00000012926.1"/>
    </source>
</evidence>
<keyword evidence="1" id="KW-0812">Transmembrane</keyword>
<feature type="domain" description="Ig-like" evidence="2">
    <location>
        <begin position="196"/>
        <end position="292"/>
    </location>
</feature>
<dbReference type="InterPro" id="IPR013783">
    <property type="entry name" value="Ig-like_fold"/>
</dbReference>
<organism evidence="3">
    <name type="scientific">Stegastes partitus</name>
    <name type="common">bicolor damselfish</name>
    <dbReference type="NCBI Taxonomy" id="144197"/>
    <lineage>
        <taxon>Eukaryota</taxon>
        <taxon>Metazoa</taxon>
        <taxon>Chordata</taxon>
        <taxon>Craniata</taxon>
        <taxon>Vertebrata</taxon>
        <taxon>Euteleostomi</taxon>
        <taxon>Actinopterygii</taxon>
        <taxon>Neopterygii</taxon>
        <taxon>Teleostei</taxon>
        <taxon>Neoteleostei</taxon>
        <taxon>Acanthomorphata</taxon>
        <taxon>Ovalentaria</taxon>
        <taxon>Pomacentridae</taxon>
        <taxon>Stegastes</taxon>
    </lineage>
</organism>
<dbReference type="Gene3D" id="2.60.40.10">
    <property type="entry name" value="Immunoglobulins"/>
    <property type="match status" value="3"/>
</dbReference>
<feature type="transmembrane region" description="Helical" evidence="1">
    <location>
        <begin position="482"/>
        <end position="506"/>
    </location>
</feature>
<evidence type="ECO:0000256" key="1">
    <source>
        <dbReference type="SAM" id="Phobius"/>
    </source>
</evidence>
<dbReference type="PANTHER" id="PTHR46013">
    <property type="entry name" value="VASCULAR CELL ADHESION MOLECULE 1"/>
    <property type="match status" value="1"/>
</dbReference>
<dbReference type="InterPro" id="IPR003599">
    <property type="entry name" value="Ig_sub"/>
</dbReference>
<dbReference type="InterPro" id="IPR007110">
    <property type="entry name" value="Ig-like_dom"/>
</dbReference>
<reference evidence="3" key="1">
    <citation type="submission" date="2023-09" db="UniProtKB">
        <authorList>
            <consortium name="Ensembl"/>
        </authorList>
    </citation>
    <scope>IDENTIFICATION</scope>
</reference>
<protein>
    <recommendedName>
        <fullName evidence="2">Ig-like domain-containing protein</fullName>
    </recommendedName>
</protein>
<dbReference type="Pfam" id="PF13895">
    <property type="entry name" value="Ig_2"/>
    <property type="match status" value="1"/>
</dbReference>